<dbReference type="AlphaFoldDB" id="A0A8S4QT80"/>
<evidence type="ECO:0000313" key="2">
    <source>
        <dbReference type="Proteomes" id="UP000838756"/>
    </source>
</evidence>
<protein>
    <submittedName>
        <fullName evidence="1">Jg26061 protein</fullName>
    </submittedName>
</protein>
<dbReference type="EMBL" id="CAKXAJ010018012">
    <property type="protein sequence ID" value="CAH2217405.1"/>
    <property type="molecule type" value="Genomic_DNA"/>
</dbReference>
<reference evidence="1" key="1">
    <citation type="submission" date="2022-03" db="EMBL/GenBank/DDBJ databases">
        <authorList>
            <person name="Lindestad O."/>
        </authorList>
    </citation>
    <scope>NUCLEOTIDE SEQUENCE</scope>
</reference>
<proteinExistence type="predicted"/>
<organism evidence="1 2">
    <name type="scientific">Pararge aegeria aegeria</name>
    <dbReference type="NCBI Taxonomy" id="348720"/>
    <lineage>
        <taxon>Eukaryota</taxon>
        <taxon>Metazoa</taxon>
        <taxon>Ecdysozoa</taxon>
        <taxon>Arthropoda</taxon>
        <taxon>Hexapoda</taxon>
        <taxon>Insecta</taxon>
        <taxon>Pterygota</taxon>
        <taxon>Neoptera</taxon>
        <taxon>Endopterygota</taxon>
        <taxon>Lepidoptera</taxon>
        <taxon>Glossata</taxon>
        <taxon>Ditrysia</taxon>
        <taxon>Papilionoidea</taxon>
        <taxon>Nymphalidae</taxon>
        <taxon>Satyrinae</taxon>
        <taxon>Satyrini</taxon>
        <taxon>Parargina</taxon>
        <taxon>Pararge</taxon>
    </lineage>
</organism>
<accession>A0A8S4QT80</accession>
<keyword evidence="2" id="KW-1185">Reference proteome</keyword>
<comment type="caution">
    <text evidence="1">The sequence shown here is derived from an EMBL/GenBank/DDBJ whole genome shotgun (WGS) entry which is preliminary data.</text>
</comment>
<evidence type="ECO:0000313" key="1">
    <source>
        <dbReference type="EMBL" id="CAH2217405.1"/>
    </source>
</evidence>
<sequence length="144" mass="16390">MFSVRIRDEEAKPVVCAPGYQPRAAANPYDATRSILRAAPRRVYYCLQLRRLGAAGPAPAPLPQYCAPTMRRLKSAWSRKQLPNFEKNSESVASMFDYASGHGLILGTGQEIVDTGFFLQVLRRKFSHRRLNFIIISVFWRGWD</sequence>
<gene>
    <name evidence="1" type="primary">jg26061</name>
    <name evidence="1" type="ORF">PAEG_LOCUS5296</name>
</gene>
<name>A0A8S4QT80_9NEOP</name>
<dbReference type="Proteomes" id="UP000838756">
    <property type="component" value="Unassembled WGS sequence"/>
</dbReference>